<evidence type="ECO:0000313" key="3">
    <source>
        <dbReference type="Proteomes" id="UP000322699"/>
    </source>
</evidence>
<evidence type="ECO:0000256" key="1">
    <source>
        <dbReference type="SAM" id="MobiDB-lite"/>
    </source>
</evidence>
<protein>
    <submittedName>
        <fullName evidence="2">Uncharacterized protein</fullName>
    </submittedName>
</protein>
<dbReference type="AlphaFoldDB" id="A0A5B1CPM1"/>
<evidence type="ECO:0000313" key="2">
    <source>
        <dbReference type="EMBL" id="KAA1262312.1"/>
    </source>
</evidence>
<reference evidence="2 3" key="1">
    <citation type="submission" date="2019-08" db="EMBL/GenBank/DDBJ databases">
        <title>Deep-cultivation of Planctomycetes and their phenomic and genomic characterization uncovers novel biology.</title>
        <authorList>
            <person name="Wiegand S."/>
            <person name="Jogler M."/>
            <person name="Boedeker C."/>
            <person name="Pinto D."/>
            <person name="Vollmers J."/>
            <person name="Rivas-Marin E."/>
            <person name="Kohn T."/>
            <person name="Peeters S.H."/>
            <person name="Heuer A."/>
            <person name="Rast P."/>
            <person name="Oberbeckmann S."/>
            <person name="Bunk B."/>
            <person name="Jeske O."/>
            <person name="Meyerdierks A."/>
            <person name="Storesund J.E."/>
            <person name="Kallscheuer N."/>
            <person name="Luecker S."/>
            <person name="Lage O.M."/>
            <person name="Pohl T."/>
            <person name="Merkel B.J."/>
            <person name="Hornburger P."/>
            <person name="Mueller R.-W."/>
            <person name="Bruemmer F."/>
            <person name="Labrenz M."/>
            <person name="Spormann A.M."/>
            <person name="Op Den Camp H."/>
            <person name="Overmann J."/>
            <person name="Amann R."/>
            <person name="Jetten M.S.M."/>
            <person name="Mascher T."/>
            <person name="Medema M.H."/>
            <person name="Devos D.P."/>
            <person name="Kaster A.-K."/>
            <person name="Ovreas L."/>
            <person name="Rohde M."/>
            <person name="Galperin M.Y."/>
            <person name="Jogler C."/>
        </authorList>
    </citation>
    <scope>NUCLEOTIDE SEQUENCE [LARGE SCALE GENOMIC DNA]</scope>
    <source>
        <strain evidence="2 3">LF1</strain>
    </source>
</reference>
<feature type="region of interest" description="Disordered" evidence="1">
    <location>
        <begin position="1"/>
        <end position="42"/>
    </location>
</feature>
<organism evidence="2 3">
    <name type="scientific">Rubripirellula obstinata</name>
    <dbReference type="NCBI Taxonomy" id="406547"/>
    <lineage>
        <taxon>Bacteria</taxon>
        <taxon>Pseudomonadati</taxon>
        <taxon>Planctomycetota</taxon>
        <taxon>Planctomycetia</taxon>
        <taxon>Pirellulales</taxon>
        <taxon>Pirellulaceae</taxon>
        <taxon>Rubripirellula</taxon>
    </lineage>
</organism>
<dbReference type="EMBL" id="VRLW01000001">
    <property type="protein sequence ID" value="KAA1262312.1"/>
    <property type="molecule type" value="Genomic_DNA"/>
</dbReference>
<dbReference type="Proteomes" id="UP000322699">
    <property type="component" value="Unassembled WGS sequence"/>
</dbReference>
<keyword evidence="3" id="KW-1185">Reference proteome</keyword>
<comment type="caution">
    <text evidence="2">The sequence shown here is derived from an EMBL/GenBank/DDBJ whole genome shotgun (WGS) entry which is preliminary data.</text>
</comment>
<proteinExistence type="predicted"/>
<sequence length="49" mass="5483">MHKKSSHISVRAFKATRTGLEPATSGSTVARHPPEPMTFYPMNCRAKRL</sequence>
<name>A0A5B1CPM1_9BACT</name>
<gene>
    <name evidence="2" type="ORF">LF1_48760</name>
</gene>
<accession>A0A5B1CPM1</accession>